<name>A0A380MVF8_9GAMM</name>
<dbReference type="EMBL" id="UHIC01000001">
    <property type="protein sequence ID" value="SUO96262.1"/>
    <property type="molecule type" value="Genomic_DNA"/>
</dbReference>
<gene>
    <name evidence="5" type="ORF">NCTC13337_01775</name>
</gene>
<dbReference type="CDD" id="cd14657">
    <property type="entry name" value="Imelysin_IrpA-like"/>
    <property type="match status" value="1"/>
</dbReference>
<evidence type="ECO:0000313" key="5">
    <source>
        <dbReference type="EMBL" id="SUO96262.1"/>
    </source>
</evidence>
<organism evidence="5 6">
    <name type="scientific">Suttonella ornithocola</name>
    <dbReference type="NCBI Taxonomy" id="279832"/>
    <lineage>
        <taxon>Bacteria</taxon>
        <taxon>Pseudomonadati</taxon>
        <taxon>Pseudomonadota</taxon>
        <taxon>Gammaproteobacteria</taxon>
        <taxon>Cardiobacteriales</taxon>
        <taxon>Cardiobacteriaceae</taxon>
        <taxon>Suttonella</taxon>
    </lineage>
</organism>
<proteinExistence type="predicted"/>
<reference evidence="5 6" key="1">
    <citation type="submission" date="2018-06" db="EMBL/GenBank/DDBJ databases">
        <authorList>
            <consortium name="Pathogen Informatics"/>
            <person name="Doyle S."/>
        </authorList>
    </citation>
    <scope>NUCLEOTIDE SEQUENCE [LARGE SCALE GENOMIC DNA]</scope>
    <source>
        <strain evidence="5 6">NCTC13337</strain>
    </source>
</reference>
<dbReference type="InterPro" id="IPR018976">
    <property type="entry name" value="Imelysin-like"/>
</dbReference>
<dbReference type="Pfam" id="PF09375">
    <property type="entry name" value="Peptidase_M75"/>
    <property type="match status" value="1"/>
</dbReference>
<dbReference type="RefSeq" id="WP_072577441.1">
    <property type="nucleotide sequence ID" value="NZ_LWHB01000177.1"/>
</dbReference>
<dbReference type="Proteomes" id="UP000254601">
    <property type="component" value="Unassembled WGS sequence"/>
</dbReference>
<keyword evidence="2 3" id="KW-0732">Signal</keyword>
<dbReference type="AlphaFoldDB" id="A0A380MVF8"/>
<evidence type="ECO:0000259" key="4">
    <source>
        <dbReference type="Pfam" id="PF09375"/>
    </source>
</evidence>
<keyword evidence="6" id="KW-1185">Reference proteome</keyword>
<protein>
    <submittedName>
        <fullName evidence="5">Uncharacterized iron-regulated protein</fullName>
    </submittedName>
</protein>
<evidence type="ECO:0000256" key="3">
    <source>
        <dbReference type="SAM" id="SignalP"/>
    </source>
</evidence>
<dbReference type="GO" id="GO:0030313">
    <property type="term" value="C:cell envelope"/>
    <property type="evidence" value="ECO:0007669"/>
    <property type="project" value="UniProtKB-SubCell"/>
</dbReference>
<comment type="subcellular location">
    <subcellularLocation>
        <location evidence="1">Cell envelope</location>
    </subcellularLocation>
</comment>
<evidence type="ECO:0000313" key="6">
    <source>
        <dbReference type="Proteomes" id="UP000254601"/>
    </source>
</evidence>
<feature type="signal peptide" evidence="3">
    <location>
        <begin position="1"/>
        <end position="24"/>
    </location>
</feature>
<evidence type="ECO:0000256" key="1">
    <source>
        <dbReference type="ARBA" id="ARBA00004196"/>
    </source>
</evidence>
<accession>A0A380MVF8</accession>
<dbReference type="Gene3D" id="1.20.1420.20">
    <property type="entry name" value="M75 peptidase, HXXE motif"/>
    <property type="match status" value="1"/>
</dbReference>
<feature type="domain" description="Imelysin-like" evidence="4">
    <location>
        <begin position="42"/>
        <end position="418"/>
    </location>
</feature>
<dbReference type="InterPro" id="IPR038352">
    <property type="entry name" value="Imelysin_sf"/>
</dbReference>
<evidence type="ECO:0000256" key="2">
    <source>
        <dbReference type="ARBA" id="ARBA00022729"/>
    </source>
</evidence>
<sequence>MKLKFRSFLLTAAVSLAISQPVFAKEEKVQALQFLNTYAEIAHDTYSAALKDAKALQVAIDAFAKAPNEKTFQAAKDAWLKSRESYGLTEAFRLSAGPIDAEEGWVEETYGNLESQINAWPLDENMIDYTTDAEGKKTAGNIIDSKGEFTPGGEDAKAVNVDKITKEAITELNENGGEANVASGYHAIEFLLWGQDQDYNNFIEDKVTNGAMVAGQRPLSDFTTDKFAQRRLDYLKAAASKLVDDLTVVNSAWDKNVKGDNGLFRAALLNQLKGKQADKNIPIAESLKNIFAGMGMFIKSELANERIAVAVLTPSEEDEHSCFSDNTHRDIDRNFSSFKDILMGQYQGKKVGPAPYDALPAEQKKDIDMLISDIENRIHTINELATTKMHFDYQIHPENEESVNNIVALKNDLRKLGDKMVEVAAAFNVSLNTDDVTDPEENHDYEK</sequence>
<dbReference type="OrthoDB" id="9764688at2"/>
<feature type="chain" id="PRO_5016813815" evidence="3">
    <location>
        <begin position="25"/>
        <end position="447"/>
    </location>
</feature>